<dbReference type="InterPro" id="IPR020846">
    <property type="entry name" value="MFS_dom"/>
</dbReference>
<feature type="transmembrane region" description="Helical" evidence="7">
    <location>
        <begin position="373"/>
        <end position="399"/>
    </location>
</feature>
<evidence type="ECO:0000256" key="4">
    <source>
        <dbReference type="ARBA" id="ARBA00022989"/>
    </source>
</evidence>
<dbReference type="InterPro" id="IPR036259">
    <property type="entry name" value="MFS_trans_sf"/>
</dbReference>
<keyword evidence="10" id="KW-1185">Reference proteome</keyword>
<feature type="compositionally biased region" description="Polar residues" evidence="6">
    <location>
        <begin position="531"/>
        <end position="542"/>
    </location>
</feature>
<organism evidence="9 10">
    <name type="scientific">Peltaster fructicola</name>
    <dbReference type="NCBI Taxonomy" id="286661"/>
    <lineage>
        <taxon>Eukaryota</taxon>
        <taxon>Fungi</taxon>
        <taxon>Dikarya</taxon>
        <taxon>Ascomycota</taxon>
        <taxon>Pezizomycotina</taxon>
        <taxon>Dothideomycetes</taxon>
        <taxon>Dothideomycetes incertae sedis</taxon>
        <taxon>Peltaster</taxon>
    </lineage>
</organism>
<dbReference type="PROSITE" id="PS50850">
    <property type="entry name" value="MFS"/>
    <property type="match status" value="1"/>
</dbReference>
<dbReference type="Gene3D" id="1.20.1250.20">
    <property type="entry name" value="MFS general substrate transporter like domains"/>
    <property type="match status" value="1"/>
</dbReference>
<dbReference type="PANTHER" id="PTHR48022">
    <property type="entry name" value="PLASTIDIC GLUCOSE TRANSPORTER 4"/>
    <property type="match status" value="1"/>
</dbReference>
<evidence type="ECO:0000256" key="1">
    <source>
        <dbReference type="ARBA" id="ARBA00004141"/>
    </source>
</evidence>
<feature type="transmembrane region" description="Helical" evidence="7">
    <location>
        <begin position="340"/>
        <end position="361"/>
    </location>
</feature>
<dbReference type="PANTHER" id="PTHR48022:SF2">
    <property type="entry name" value="PLASTIDIC GLUCOSE TRANSPORTER 4"/>
    <property type="match status" value="1"/>
</dbReference>
<evidence type="ECO:0000313" key="10">
    <source>
        <dbReference type="Proteomes" id="UP000503462"/>
    </source>
</evidence>
<dbReference type="SUPFAM" id="SSF103473">
    <property type="entry name" value="MFS general substrate transporter"/>
    <property type="match status" value="1"/>
</dbReference>
<feature type="transmembrane region" description="Helical" evidence="7">
    <location>
        <begin position="446"/>
        <end position="466"/>
    </location>
</feature>
<dbReference type="GO" id="GO:0016020">
    <property type="term" value="C:membrane"/>
    <property type="evidence" value="ECO:0007669"/>
    <property type="project" value="UniProtKB-SubCell"/>
</dbReference>
<dbReference type="AlphaFoldDB" id="A0A6H0XQE3"/>
<proteinExistence type="inferred from homology"/>
<protein>
    <recommendedName>
        <fullName evidence="8">Major facilitator superfamily (MFS) profile domain-containing protein</fullName>
    </recommendedName>
</protein>
<feature type="region of interest" description="Disordered" evidence="6">
    <location>
        <begin position="521"/>
        <end position="542"/>
    </location>
</feature>
<reference evidence="9 10" key="1">
    <citation type="journal article" date="2016" name="Sci. Rep.">
        <title>Peltaster fructicola genome reveals evolution from an invasive phytopathogen to an ectophytic parasite.</title>
        <authorList>
            <person name="Xu C."/>
            <person name="Chen H."/>
            <person name="Gleason M.L."/>
            <person name="Xu J.R."/>
            <person name="Liu H."/>
            <person name="Zhang R."/>
            <person name="Sun G."/>
        </authorList>
    </citation>
    <scope>NUCLEOTIDE SEQUENCE [LARGE SCALE GENOMIC DNA]</scope>
    <source>
        <strain evidence="9 10">LNHT1506</strain>
    </source>
</reference>
<evidence type="ECO:0000256" key="7">
    <source>
        <dbReference type="SAM" id="Phobius"/>
    </source>
</evidence>
<feature type="transmembrane region" description="Helical" evidence="7">
    <location>
        <begin position="91"/>
        <end position="109"/>
    </location>
</feature>
<gene>
    <name evidence="9" type="ORF">AMS68_002494</name>
</gene>
<dbReference type="OrthoDB" id="6612291at2759"/>
<keyword evidence="4 7" id="KW-1133">Transmembrane helix</keyword>
<comment type="similarity">
    <text evidence="2">Belongs to the major facilitator superfamily. Sugar transporter (TC 2.A.1.1) family.</text>
</comment>
<dbReference type="Pfam" id="PF00083">
    <property type="entry name" value="Sugar_tr"/>
    <property type="match status" value="1"/>
</dbReference>
<comment type="subcellular location">
    <subcellularLocation>
        <location evidence="1">Membrane</location>
        <topology evidence="1">Multi-pass membrane protein</topology>
    </subcellularLocation>
</comment>
<feature type="domain" description="Major facilitator superfamily (MFS) profile" evidence="8">
    <location>
        <begin position="17"/>
        <end position="470"/>
    </location>
</feature>
<evidence type="ECO:0000256" key="6">
    <source>
        <dbReference type="SAM" id="MobiDB-lite"/>
    </source>
</evidence>
<feature type="transmembrane region" description="Helical" evidence="7">
    <location>
        <begin position="155"/>
        <end position="175"/>
    </location>
</feature>
<feature type="transmembrane region" description="Helical" evidence="7">
    <location>
        <begin position="411"/>
        <end position="434"/>
    </location>
</feature>
<evidence type="ECO:0000256" key="5">
    <source>
        <dbReference type="ARBA" id="ARBA00023136"/>
    </source>
</evidence>
<dbReference type="GO" id="GO:0005351">
    <property type="term" value="F:carbohydrate:proton symporter activity"/>
    <property type="evidence" value="ECO:0007669"/>
    <property type="project" value="TreeGrafter"/>
</dbReference>
<dbReference type="InterPro" id="IPR050360">
    <property type="entry name" value="MFS_Sugar_Transporters"/>
</dbReference>
<dbReference type="Proteomes" id="UP000503462">
    <property type="component" value="Chromosome 2"/>
</dbReference>
<name>A0A6H0XQE3_9PEZI</name>
<keyword evidence="3 7" id="KW-0812">Transmembrane</keyword>
<evidence type="ECO:0000256" key="2">
    <source>
        <dbReference type="ARBA" id="ARBA00010992"/>
    </source>
</evidence>
<feature type="transmembrane region" description="Helical" evidence="7">
    <location>
        <begin position="12"/>
        <end position="30"/>
    </location>
</feature>
<dbReference type="InterPro" id="IPR005828">
    <property type="entry name" value="MFS_sugar_transport-like"/>
</dbReference>
<keyword evidence="5 7" id="KW-0472">Membrane</keyword>
<dbReference type="EMBL" id="CP051140">
    <property type="protein sequence ID" value="QIW96976.1"/>
    <property type="molecule type" value="Genomic_DNA"/>
</dbReference>
<evidence type="ECO:0000313" key="9">
    <source>
        <dbReference type="EMBL" id="QIW96976.1"/>
    </source>
</evidence>
<evidence type="ECO:0000256" key="3">
    <source>
        <dbReference type="ARBA" id="ARBA00022692"/>
    </source>
</evidence>
<feature type="transmembrane region" description="Helical" evidence="7">
    <location>
        <begin position="187"/>
        <end position="209"/>
    </location>
</feature>
<dbReference type="PROSITE" id="PS51257">
    <property type="entry name" value="PROKAR_LIPOPROTEIN"/>
    <property type="match status" value="1"/>
</dbReference>
<feature type="transmembrane region" description="Helical" evidence="7">
    <location>
        <begin position="277"/>
        <end position="305"/>
    </location>
</feature>
<evidence type="ECO:0000259" key="8">
    <source>
        <dbReference type="PROSITE" id="PS50850"/>
    </source>
</evidence>
<sequence>MGLLDRYHGVTPYMLFSCLIYLSGALLYGIDTGSFGSLQALPSFTRRFGVLNPTTGVYALSPSVSAAANSIPFAGQALGAFLSSFTVDWFGYKWTMIILAFVQVIAIVIEMTSVYTSAWGQLTAGRFLAYTSTGLAEMAVTHYNSEVSPASTRGLLAGSMLFFNALGNLWGAGMSRAYATELGDRGWLIPTGVQLVPAAIILTGIWFTVESPRWLVIQGRNGEALNNLNRLRPVEDVNKGYTKLEVDAIEKSLEEAGGLDQGRWLDLFRGNMLRRTWIAWSLFAFLQFTGIQFTNTFAATFYVAQGLGANTFTYVVLGNVGQIVTCLFQIFTYDIFGRRIFSILGGLLCFIFLAVVSILGAGGSAASNNSRSAVNAIVASIILTQTFARWSVTNAFVIGGEIGGVKMRKKILASSGVVNMICAILVTAVVPYLFPTAPGSAGLGARVGWFFAAPSFLLFLFGLFVIPELKGRSLEETDELFAAGLQAWQFSSYKTKGTGALIAALQDDDTEKLRRASVTEAASGGEKYSAASDSSSGRKISV</sequence>
<accession>A0A6H0XQE3</accession>
<feature type="transmembrane region" description="Helical" evidence="7">
    <location>
        <begin position="311"/>
        <end position="333"/>
    </location>
</feature>